<dbReference type="HOGENOM" id="CLU_1244224_0_0_5"/>
<evidence type="ECO:0000313" key="1">
    <source>
        <dbReference type="EMBL" id="EPX77993.1"/>
    </source>
</evidence>
<keyword evidence="2" id="KW-1185">Reference proteome</keyword>
<sequence length="230" mass="26575">MNKSVKKVNNADMIWAFLNRINLPAHIIETATPGNNWYIFTQEKGVYLFKEVRYRDFNDFRIEDLPAPVPYVDPLRKIHPCLFNHSTEQTFLSRVEQSGVLDDLVGVPLLKVDNHRKRNASLGSIEIDGVMAEETPRGRKPVVALIEVKGIDEKISYEQVVHHYRLAHEEYGPMDPCSIAIQLITKNTARVLKFSFESTYECDVAQEWYITFDGDYPDDLFQQPAVHRVH</sequence>
<dbReference type="AlphaFoldDB" id="S9QEJ6"/>
<protein>
    <recommendedName>
        <fullName evidence="3">Endonuclease</fullName>
    </recommendedName>
</protein>
<comment type="caution">
    <text evidence="1">The sequence shown here is derived from an EMBL/GenBank/DDBJ whole genome shotgun (WGS) entry which is preliminary data.</text>
</comment>
<dbReference type="EMBL" id="APVH01000042">
    <property type="protein sequence ID" value="EPX77993.1"/>
    <property type="molecule type" value="Genomic_DNA"/>
</dbReference>
<evidence type="ECO:0000313" key="2">
    <source>
        <dbReference type="Proteomes" id="UP000015347"/>
    </source>
</evidence>
<organism evidence="1 2">
    <name type="scientific">Salipiger mucosus DSM 16094</name>
    <dbReference type="NCBI Taxonomy" id="1123237"/>
    <lineage>
        <taxon>Bacteria</taxon>
        <taxon>Pseudomonadati</taxon>
        <taxon>Pseudomonadota</taxon>
        <taxon>Alphaproteobacteria</taxon>
        <taxon>Rhodobacterales</taxon>
        <taxon>Roseobacteraceae</taxon>
        <taxon>Salipiger</taxon>
    </lineage>
</organism>
<gene>
    <name evidence="1" type="ORF">Salmuc_03315</name>
</gene>
<accession>S9QEJ6</accession>
<evidence type="ECO:0008006" key="3">
    <source>
        <dbReference type="Google" id="ProtNLM"/>
    </source>
</evidence>
<reference evidence="2" key="1">
    <citation type="journal article" date="2014" name="Stand. Genomic Sci.">
        <title>Genome sequence of the exopolysaccharide-producing Salipiger mucosus type strain (DSM 16094(T)), a moderately halophilic member of the Roseobacter clade.</title>
        <authorList>
            <person name="Riedel T."/>
            <person name="Spring S."/>
            <person name="Fiebig A."/>
            <person name="Petersen J."/>
            <person name="Kyrpides N.C."/>
            <person name="Goker M."/>
            <person name="Klenk H.P."/>
        </authorList>
    </citation>
    <scope>NUCLEOTIDE SEQUENCE [LARGE SCALE GENOMIC DNA]</scope>
    <source>
        <strain evidence="2">DSM 16094</strain>
    </source>
</reference>
<dbReference type="STRING" id="1123237.Salmuc_03315"/>
<name>S9QEJ6_9RHOB</name>
<dbReference type="Proteomes" id="UP000015347">
    <property type="component" value="Unassembled WGS sequence"/>
</dbReference>
<proteinExistence type="predicted"/>